<keyword evidence="7 14" id="KW-0378">Hydrolase</keyword>
<evidence type="ECO:0000256" key="15">
    <source>
        <dbReference type="SAM" id="MobiDB-lite"/>
    </source>
</evidence>
<proteinExistence type="inferred from homology"/>
<dbReference type="GO" id="GO:0000272">
    <property type="term" value="P:polysaccharide catabolic process"/>
    <property type="evidence" value="ECO:0007669"/>
    <property type="project" value="UniProtKB-KW"/>
</dbReference>
<keyword evidence="11 14" id="KW-0326">Glycosidase</keyword>
<feature type="signal peptide" evidence="16">
    <location>
        <begin position="1"/>
        <end position="23"/>
    </location>
</feature>
<evidence type="ECO:0000256" key="13">
    <source>
        <dbReference type="ARBA" id="ARBA00044955"/>
    </source>
</evidence>
<dbReference type="InterPro" id="IPR018392">
    <property type="entry name" value="LysM"/>
</dbReference>
<dbReference type="PROSITE" id="PS51910">
    <property type="entry name" value="GH18_2"/>
    <property type="match status" value="1"/>
</dbReference>
<dbReference type="Proteomes" id="UP000076881">
    <property type="component" value="Unassembled WGS sequence"/>
</dbReference>
<dbReference type="PROSITE" id="PS01095">
    <property type="entry name" value="GH18_1"/>
    <property type="match status" value="1"/>
</dbReference>
<accession>A0A162KFR1</accession>
<evidence type="ECO:0000256" key="1">
    <source>
        <dbReference type="ARBA" id="ARBA00000822"/>
    </source>
</evidence>
<reference evidence="19 20" key="1">
    <citation type="journal article" date="2016" name="Genome Biol. Evol.">
        <title>Divergent and convergent evolution of fungal pathogenicity.</title>
        <authorList>
            <person name="Shang Y."/>
            <person name="Xiao G."/>
            <person name="Zheng P."/>
            <person name="Cen K."/>
            <person name="Zhan S."/>
            <person name="Wang C."/>
        </authorList>
    </citation>
    <scope>NUCLEOTIDE SEQUENCE [LARGE SCALE GENOMIC DNA]</scope>
    <source>
        <strain evidence="19 20">RCEF 1005</strain>
    </source>
</reference>
<dbReference type="InterPro" id="IPR029070">
    <property type="entry name" value="Chitinase_insertion_sf"/>
</dbReference>
<evidence type="ECO:0000259" key="18">
    <source>
        <dbReference type="PROSITE" id="PS51910"/>
    </source>
</evidence>
<dbReference type="OrthoDB" id="73875at2759"/>
<feature type="domain" description="LysM" evidence="17">
    <location>
        <begin position="298"/>
        <end position="343"/>
    </location>
</feature>
<dbReference type="InterPro" id="IPR001223">
    <property type="entry name" value="Glyco_hydro18_cat"/>
</dbReference>
<organism evidence="19 20">
    <name type="scientific">Akanthomyces lecanii RCEF 1005</name>
    <dbReference type="NCBI Taxonomy" id="1081108"/>
    <lineage>
        <taxon>Eukaryota</taxon>
        <taxon>Fungi</taxon>
        <taxon>Dikarya</taxon>
        <taxon>Ascomycota</taxon>
        <taxon>Pezizomycotina</taxon>
        <taxon>Sordariomycetes</taxon>
        <taxon>Hypocreomycetidae</taxon>
        <taxon>Hypocreales</taxon>
        <taxon>Cordycipitaceae</taxon>
        <taxon>Akanthomyces</taxon>
        <taxon>Cordyceps confragosa</taxon>
    </lineage>
</organism>
<dbReference type="GO" id="GO:0006032">
    <property type="term" value="P:chitin catabolic process"/>
    <property type="evidence" value="ECO:0007669"/>
    <property type="project" value="UniProtKB-KW"/>
</dbReference>
<evidence type="ECO:0000256" key="11">
    <source>
        <dbReference type="ARBA" id="ARBA00023295"/>
    </source>
</evidence>
<dbReference type="Gene3D" id="3.10.50.10">
    <property type="match status" value="1"/>
</dbReference>
<comment type="similarity">
    <text evidence="13">Belongs to the secreted LysM effector family.</text>
</comment>
<dbReference type="InterPro" id="IPR029226">
    <property type="entry name" value="Ecp2-like"/>
</dbReference>
<dbReference type="PROSITE" id="PS51782">
    <property type="entry name" value="LYSM"/>
    <property type="match status" value="2"/>
</dbReference>
<protein>
    <recommendedName>
        <fullName evidence="4">chitinase</fullName>
        <ecNumber evidence="4">3.2.1.14</ecNumber>
    </recommendedName>
</protein>
<evidence type="ECO:0000256" key="16">
    <source>
        <dbReference type="SAM" id="SignalP"/>
    </source>
</evidence>
<dbReference type="InterPro" id="IPR001579">
    <property type="entry name" value="Glyco_hydro_18_chit_AS"/>
</dbReference>
<dbReference type="STRING" id="1081108.A0A162KFR1"/>
<dbReference type="EC" id="3.2.1.14" evidence="4"/>
<dbReference type="InterPro" id="IPR017853">
    <property type="entry name" value="GH"/>
</dbReference>
<feature type="region of interest" description="Disordered" evidence="15">
    <location>
        <begin position="1306"/>
        <end position="1325"/>
    </location>
</feature>
<dbReference type="InterPro" id="IPR036779">
    <property type="entry name" value="LysM_dom_sf"/>
</dbReference>
<dbReference type="CDD" id="cd00035">
    <property type="entry name" value="ChtBD1"/>
    <property type="match status" value="1"/>
</dbReference>
<keyword evidence="5" id="KW-0964">Secreted</keyword>
<dbReference type="GO" id="GO:0008061">
    <property type="term" value="F:chitin binding"/>
    <property type="evidence" value="ECO:0007669"/>
    <property type="project" value="UniProtKB-KW"/>
</dbReference>
<evidence type="ECO:0000256" key="8">
    <source>
        <dbReference type="ARBA" id="ARBA00023024"/>
    </source>
</evidence>
<evidence type="ECO:0000256" key="5">
    <source>
        <dbReference type="ARBA" id="ARBA00022525"/>
    </source>
</evidence>
<dbReference type="Pfam" id="PF14856">
    <property type="entry name" value="Hce2"/>
    <property type="match status" value="1"/>
</dbReference>
<evidence type="ECO:0000256" key="4">
    <source>
        <dbReference type="ARBA" id="ARBA00012729"/>
    </source>
</evidence>
<name>A0A162KFR1_CORDF</name>
<keyword evidence="8" id="KW-0146">Chitin degradation</keyword>
<comment type="similarity">
    <text evidence="3">Belongs to the glycosyl hydrolase 18 family. Chitinase class V subfamily.</text>
</comment>
<evidence type="ECO:0000259" key="17">
    <source>
        <dbReference type="PROSITE" id="PS51782"/>
    </source>
</evidence>
<dbReference type="SUPFAM" id="SSF54556">
    <property type="entry name" value="Chitinase insertion domain"/>
    <property type="match status" value="1"/>
</dbReference>
<dbReference type="Gene3D" id="3.10.350.10">
    <property type="entry name" value="LysM domain"/>
    <property type="match status" value="2"/>
</dbReference>
<keyword evidence="6" id="KW-0147">Chitin-binding</keyword>
<dbReference type="SUPFAM" id="SSF57016">
    <property type="entry name" value="Plant lectins/antimicrobial peptides"/>
    <property type="match status" value="1"/>
</dbReference>
<feature type="domain" description="GH18" evidence="18">
    <location>
        <begin position="501"/>
        <end position="874"/>
    </location>
</feature>
<keyword evidence="10" id="KW-0119">Carbohydrate metabolism</keyword>
<feature type="domain" description="LysM" evidence="17">
    <location>
        <begin position="362"/>
        <end position="410"/>
    </location>
</feature>
<keyword evidence="9" id="KW-0843">Virulence</keyword>
<evidence type="ECO:0000256" key="2">
    <source>
        <dbReference type="ARBA" id="ARBA00004613"/>
    </source>
</evidence>
<dbReference type="InterPro" id="IPR053214">
    <property type="entry name" value="LysM12-like"/>
</dbReference>
<dbReference type="EMBL" id="AZHF01000001">
    <property type="protein sequence ID" value="OAA81832.1"/>
    <property type="molecule type" value="Genomic_DNA"/>
</dbReference>
<gene>
    <name evidence="19" type="ORF">LEL_01377</name>
</gene>
<keyword evidence="12" id="KW-0624">Polysaccharide degradation</keyword>
<dbReference type="CDD" id="cd02878">
    <property type="entry name" value="GH18_zymocin_alpha"/>
    <property type="match status" value="1"/>
</dbReference>
<sequence>MVPSLRNTALGALGLLSNGFVSAQSSPKRIGASPGFRGMSDACPDQCINTGADPSNWSVYHNLNQLAACKQPLFYSFAIHDQVDDSDSHHRIYACSVYGDDWVDVSGAQAAALSASNDHDVDYEVGWWANSTGSDAGISGLAKEMREYVAKGHPPSNETTMLFGKIGGVTAGLYIGRALDKQHVATTALSALRDEIHSFDGSRGDLAMQLCNKDYDADHIFGFMAVSNRTFDAAQTAFKAWYDGKCLEFPTSHNLTGKAHFTSALLSSIKGSNSTSTNGTSPAIAKRWADLASRGLCRAIQVEKNDSCGKLAQKCGISGADFTKYNSAEGFCANLRPKQHVCCSDGDMPDFRPKPNSDGSCATVTVTMGENCDSISAANSLTKDELSDFNKNTWAWTGCKNVLKGAVICVSKGSPPMPDPIADAVCGPQVKGTKKPSDMSKISELNPCPLNACCDVWGQCGITDEFCTDTGTGAPGTAKPNTNGCISNCGTKIIKGDVSEFRSIAYYEGFSFNRKCLFQDALQIDGSQYTHLHFGFGDISPDFKISIGDEMSTYEFNNFRFIRGPKKILSFGGWAFSNEPATYDILRRGVQAGNRETLAKNIAKFINDNGLDGVDIDWEYPGATDIPGTPPGADPKSEGTDYLKFLVTLKNLLPNKSVSIAAPASYWYLKGFPIKRISQVVDYIVFMTYDLHGQWDAGNPNSQPGCDDGMCLRSQVNLTETMTSLSMVTKAGVNSGKVVVGVTSYGRSFAMAEAGCHGEQCKYTGSRLQSNAAKGECTDTAGYISNAEIGKILANSSRVNEHFVDPGSNSNILVYDNTQWVAYMTPALRNSRTNIYKHLQMGGTTNWATDLEDFNDAPEGVKDWANFRLQIKAGNNPLNHAGDRSGNWTKLTCDDKFWTEKLDYTPSQRWAGLDAKDAWTDIINDWKEYRKERPNSAKEAGAFSQFISYLIGNPPDPHCEDILTGNNCRNTFDCKEFTGDKSGPAAALVWNSLVKISSTYAKYHQSVIDVSALLIDNTLSDFENKFAPVPPPKDMAWLNILLSFVSMGAPMIGSQFFTGVIAKLPALASKTPEAIAKGDKVVQTIISGGVSIGINLKGSPKVDDWTDASQKEFSHYIGQSLYVWDNITTVDLGNLFDGSDDSINKLTDLIADGKFIDGYSGADGPLKRTSELAVRDDSNLGTPSDDEKTTMKDAFLKSFYGFAIPAVWKASGHHPFIIDTGFDCDHDAGKTLKSACYEGKRYQLADPDGKSHPCDETNCGLITCSCPDSDFSSLKGADLLTGSDWGGIKYEDIIIGSVKTWLQNDKANGGGDADPTDSGTLKGLRNEDVTTPGYIKLPVCNQVLARRSWANADDTESARDKDFFPCNTDNGKDYCGASTFENRGSDASPLVKDCLQIVKNIEGTDGEWNISPLKKQRELVKFGSCHFGVTGTNIKGNVSFNVGAQDIVDIIKDAIKQFGSGDRIGAKGSMQCGGNIKKQDVDWGLY</sequence>
<dbReference type="Pfam" id="PF00704">
    <property type="entry name" value="Glyco_hydro_18"/>
    <property type="match status" value="1"/>
</dbReference>
<keyword evidence="16" id="KW-0732">Signal</keyword>
<evidence type="ECO:0000313" key="19">
    <source>
        <dbReference type="EMBL" id="OAA81832.1"/>
    </source>
</evidence>
<evidence type="ECO:0000256" key="3">
    <source>
        <dbReference type="ARBA" id="ARBA00008682"/>
    </source>
</evidence>
<comment type="subcellular location">
    <subcellularLocation>
        <location evidence="2">Secreted</location>
    </subcellularLocation>
</comment>
<evidence type="ECO:0000256" key="6">
    <source>
        <dbReference type="ARBA" id="ARBA00022669"/>
    </source>
</evidence>
<dbReference type="InterPro" id="IPR011583">
    <property type="entry name" value="Chitinase_II/V-like_cat"/>
</dbReference>
<dbReference type="SUPFAM" id="SSF51445">
    <property type="entry name" value="(Trans)glycosidases"/>
    <property type="match status" value="1"/>
</dbReference>
<evidence type="ECO:0000256" key="14">
    <source>
        <dbReference type="RuleBase" id="RU000489"/>
    </source>
</evidence>
<comment type="catalytic activity">
    <reaction evidence="1">
        <text>Random endo-hydrolysis of N-acetyl-beta-D-glucosaminide (1-&gt;4)-beta-linkages in chitin and chitodextrins.</text>
        <dbReference type="EC" id="3.2.1.14"/>
    </reaction>
</comment>
<dbReference type="InterPro" id="IPR036861">
    <property type="entry name" value="Endochitinase-like_sf"/>
</dbReference>
<dbReference type="Pfam" id="PF01476">
    <property type="entry name" value="LysM"/>
    <property type="match status" value="1"/>
</dbReference>
<dbReference type="SMART" id="SM00636">
    <property type="entry name" value="Glyco_18"/>
    <property type="match status" value="1"/>
</dbReference>
<dbReference type="GO" id="GO:0005576">
    <property type="term" value="C:extracellular region"/>
    <property type="evidence" value="ECO:0007669"/>
    <property type="project" value="UniProtKB-SubCell"/>
</dbReference>
<feature type="chain" id="PRO_5007836535" description="chitinase" evidence="16">
    <location>
        <begin position="24"/>
        <end position="1486"/>
    </location>
</feature>
<evidence type="ECO:0000256" key="9">
    <source>
        <dbReference type="ARBA" id="ARBA00023026"/>
    </source>
</evidence>
<comment type="caution">
    <text evidence="19">The sequence shown here is derived from an EMBL/GenBank/DDBJ whole genome shotgun (WGS) entry which is preliminary data.</text>
</comment>
<dbReference type="GO" id="GO:0008843">
    <property type="term" value="F:endochitinase activity"/>
    <property type="evidence" value="ECO:0007669"/>
    <property type="project" value="UniProtKB-EC"/>
</dbReference>
<dbReference type="Gene3D" id="3.30.60.10">
    <property type="entry name" value="Endochitinase-like"/>
    <property type="match status" value="1"/>
</dbReference>
<dbReference type="PANTHER" id="PTHR47700">
    <property type="entry name" value="V CHITINASE, PUTATIVE (AFU_ORTHOLOGUE AFUA_6G13720)-RELATED"/>
    <property type="match status" value="1"/>
</dbReference>
<dbReference type="Gene3D" id="3.20.20.80">
    <property type="entry name" value="Glycosidases"/>
    <property type="match status" value="1"/>
</dbReference>
<evidence type="ECO:0000256" key="10">
    <source>
        <dbReference type="ARBA" id="ARBA00023277"/>
    </source>
</evidence>
<evidence type="ECO:0000256" key="7">
    <source>
        <dbReference type="ARBA" id="ARBA00022801"/>
    </source>
</evidence>
<dbReference type="PANTHER" id="PTHR47700:SF1">
    <property type="entry name" value="CHITINASE"/>
    <property type="match status" value="1"/>
</dbReference>
<keyword evidence="20" id="KW-1185">Reference proteome</keyword>
<evidence type="ECO:0000256" key="12">
    <source>
        <dbReference type="ARBA" id="ARBA00023326"/>
    </source>
</evidence>
<evidence type="ECO:0000313" key="20">
    <source>
        <dbReference type="Proteomes" id="UP000076881"/>
    </source>
</evidence>